<evidence type="ECO:0008006" key="5">
    <source>
        <dbReference type="Google" id="ProtNLM"/>
    </source>
</evidence>
<accession>A0ABP1Q6L0</accession>
<keyword evidence="2" id="KW-0732">Signal</keyword>
<evidence type="ECO:0000256" key="2">
    <source>
        <dbReference type="SAM" id="SignalP"/>
    </source>
</evidence>
<comment type="caution">
    <text evidence="3">The sequence shown here is derived from an EMBL/GenBank/DDBJ whole genome shotgun (WGS) entry which is preliminary data.</text>
</comment>
<evidence type="ECO:0000256" key="1">
    <source>
        <dbReference type="SAM" id="MobiDB-lite"/>
    </source>
</evidence>
<feature type="compositionally biased region" description="Basic and acidic residues" evidence="1">
    <location>
        <begin position="213"/>
        <end position="233"/>
    </location>
</feature>
<feature type="region of interest" description="Disordered" evidence="1">
    <location>
        <begin position="75"/>
        <end position="131"/>
    </location>
</feature>
<feature type="chain" id="PRO_5047437354" description="Replicase polyprotein 1a" evidence="2">
    <location>
        <begin position="28"/>
        <end position="951"/>
    </location>
</feature>
<organism evidence="3 4">
    <name type="scientific">Orchesella dallaii</name>
    <dbReference type="NCBI Taxonomy" id="48710"/>
    <lineage>
        <taxon>Eukaryota</taxon>
        <taxon>Metazoa</taxon>
        <taxon>Ecdysozoa</taxon>
        <taxon>Arthropoda</taxon>
        <taxon>Hexapoda</taxon>
        <taxon>Collembola</taxon>
        <taxon>Entomobryomorpha</taxon>
        <taxon>Entomobryoidea</taxon>
        <taxon>Orchesellidae</taxon>
        <taxon>Orchesellinae</taxon>
        <taxon>Orchesella</taxon>
    </lineage>
</organism>
<feature type="compositionally biased region" description="Acidic residues" evidence="1">
    <location>
        <begin position="595"/>
        <end position="647"/>
    </location>
</feature>
<dbReference type="EMBL" id="CAXLJM020000024">
    <property type="protein sequence ID" value="CAL8091089.1"/>
    <property type="molecule type" value="Genomic_DNA"/>
</dbReference>
<feature type="compositionally biased region" description="Polar residues" evidence="1">
    <location>
        <begin position="258"/>
        <end position="273"/>
    </location>
</feature>
<dbReference type="PANTHER" id="PTHR48209">
    <property type="entry name" value="AGL056WP"/>
    <property type="match status" value="1"/>
</dbReference>
<dbReference type="Proteomes" id="UP001642540">
    <property type="component" value="Unassembled WGS sequence"/>
</dbReference>
<name>A0ABP1Q6L0_9HEXA</name>
<proteinExistence type="predicted"/>
<feature type="compositionally biased region" description="Pro residues" evidence="1">
    <location>
        <begin position="694"/>
        <end position="703"/>
    </location>
</feature>
<reference evidence="3 4" key="1">
    <citation type="submission" date="2024-08" db="EMBL/GenBank/DDBJ databases">
        <authorList>
            <person name="Cucini C."/>
            <person name="Frati F."/>
        </authorList>
    </citation>
    <scope>NUCLEOTIDE SEQUENCE [LARGE SCALE GENOMIC DNA]</scope>
</reference>
<feature type="region of interest" description="Disordered" evidence="1">
    <location>
        <begin position="559"/>
        <end position="709"/>
    </location>
</feature>
<feature type="compositionally biased region" description="Basic and acidic residues" evidence="1">
    <location>
        <begin position="369"/>
        <end position="382"/>
    </location>
</feature>
<gene>
    <name evidence="3" type="ORF">ODALV1_LOCUS7824</name>
</gene>
<feature type="signal peptide" evidence="2">
    <location>
        <begin position="1"/>
        <end position="27"/>
    </location>
</feature>
<feature type="compositionally biased region" description="Polar residues" evidence="1">
    <location>
        <begin position="102"/>
        <end position="126"/>
    </location>
</feature>
<feature type="region of interest" description="Disordered" evidence="1">
    <location>
        <begin position="355"/>
        <end position="382"/>
    </location>
</feature>
<evidence type="ECO:0000313" key="4">
    <source>
        <dbReference type="Proteomes" id="UP001642540"/>
    </source>
</evidence>
<protein>
    <recommendedName>
        <fullName evidence="5">Replicase polyprotein 1a</fullName>
    </recommendedName>
</protein>
<feature type="compositionally biased region" description="Polar residues" evidence="1">
    <location>
        <begin position="801"/>
        <end position="811"/>
    </location>
</feature>
<feature type="region of interest" description="Disordered" evidence="1">
    <location>
        <begin position="211"/>
        <end position="320"/>
    </location>
</feature>
<evidence type="ECO:0000313" key="3">
    <source>
        <dbReference type="EMBL" id="CAL8091089.1"/>
    </source>
</evidence>
<feature type="compositionally biased region" description="Acidic residues" evidence="1">
    <location>
        <begin position="358"/>
        <end position="368"/>
    </location>
</feature>
<feature type="compositionally biased region" description="Acidic residues" evidence="1">
    <location>
        <begin position="234"/>
        <end position="251"/>
    </location>
</feature>
<feature type="region of interest" description="Disordered" evidence="1">
    <location>
        <begin position="736"/>
        <end position="869"/>
    </location>
</feature>
<feature type="compositionally biased region" description="Basic and acidic residues" evidence="1">
    <location>
        <begin position="843"/>
        <end position="858"/>
    </location>
</feature>
<keyword evidence="4" id="KW-1185">Reference proteome</keyword>
<sequence>MRVPVSLPFVAGTTFLLLAVLLVHSDGKAVEKSELAKQESNTIPKTPSLFNLFRSFIPSSKTIANLASAASSMPQARSINGGKQQAKKKDVKATGTVKKSKSTNLVKTTSTSGTTRVPKSRQNNRNAGFDAVKPPVASEMQVLTYTQKRDRLRQALVDETQENCLAKILCGVRPSQSQSQKTKSKDPNLGTETAYLIKEFFNIFDISDDEFKDDPKPINDKQPEVQNEEKEADDKEEDDDSDDDADDEEDDILRATPVTESPSQLKKYSTNQPKKPIEKSRTSKPMGSFTEIPKKVKPAPTPTATSDIKVDKKQDKNGVTPSTEVITTTMISTSMTGSATLIPLDMPFEIPLKTAKDDAEESDDDEEEDNHKYDEDDENDSKYHKVTLEELVGDIKLSPGDLEMMGSRRGRSMKLSLNDVTPNKYIQSKIRQMRKADSEVTKMRIAGQVASSFRQPRQCRQFSQVAQEVLQSCPLTTEVIRFFNSNLRNGTQIEIKKIPQGSNSTGGGLVVLNNDVDGPKQAYFVDNSPQVANTKITTDLKNPSIPTSFNEDEVQFPIYEKKPNPNPQNSNLNQHGQDTKRKPKPQPPKEPSKEDSEEEQDDEPESDEEADDDDDDDDDEEEEEDENGEEEDEEDEEEDAEDDESSNDSEKAARKKPKKSFGNSRPKIDHEQLQGQDTNQPNFKVVIKPKKPPRQPPQGPTLPPGIIRVYGVPQPSFDKDFSVIADQIGNRPVINFGEEDIDRPDYKRRRQLVFRSSMSGKSDNDEDENVPFSSRIPKHPPLEPFVNDGNDDDDDDEGKTPYQTQKKNNNVGGKPLGGIKGADVDDDDDDDYKNKVTNTKKGNSNDKDNDNDNDKEDQSVEAANNPPFVPSMMYNSGIVSQSQSYNHDYYQHGVPIPPVPRPRVGYRPLVRPIQIMPDANIPMAGLNFRASPGREFMRPGRLYPLYHHGKK</sequence>